<sequence length="194" mass="19899">MGDKRSTHAFRKGLTFQADTPDFLKMLMGGGGPGSSAGSSGAGGAVRHVATLADKRPTERQDDDGDDRPEPEDELPQVELGRGVTRDDAARLLGPSAAASVGSGGSGSGSGSATGDKADEARDPDGGDDAQDDGDDGRVKFRKPRKRARESPAPPAAGKRAAAAATASANADAARERVKRVRDKRLLSFDDADA</sequence>
<feature type="compositionally biased region" description="Acidic residues" evidence="1">
    <location>
        <begin position="126"/>
        <end position="135"/>
    </location>
</feature>
<feature type="region of interest" description="Disordered" evidence="1">
    <location>
        <begin position="27"/>
        <end position="179"/>
    </location>
</feature>
<evidence type="ECO:0000259" key="2">
    <source>
        <dbReference type="Pfam" id="PF15377"/>
    </source>
</evidence>
<feature type="compositionally biased region" description="Gly residues" evidence="1">
    <location>
        <begin position="102"/>
        <end position="112"/>
    </location>
</feature>
<organism evidence="3 4">
    <name type="scientific">Polyrhizophydium stewartii</name>
    <dbReference type="NCBI Taxonomy" id="2732419"/>
    <lineage>
        <taxon>Eukaryota</taxon>
        <taxon>Fungi</taxon>
        <taxon>Fungi incertae sedis</taxon>
        <taxon>Chytridiomycota</taxon>
        <taxon>Chytridiomycota incertae sedis</taxon>
        <taxon>Chytridiomycetes</taxon>
        <taxon>Rhizophydiales</taxon>
        <taxon>Rhizophydiales incertae sedis</taxon>
        <taxon>Polyrhizophydium</taxon>
    </lineage>
</organism>
<proteinExistence type="predicted"/>
<protein>
    <recommendedName>
        <fullName evidence="2">DUF4604 domain-containing protein</fullName>
    </recommendedName>
</protein>
<feature type="compositionally biased region" description="Gly residues" evidence="1">
    <location>
        <begin position="28"/>
        <end position="44"/>
    </location>
</feature>
<evidence type="ECO:0000256" key="1">
    <source>
        <dbReference type="SAM" id="MobiDB-lite"/>
    </source>
</evidence>
<reference evidence="3 4" key="1">
    <citation type="submission" date="2023-09" db="EMBL/GenBank/DDBJ databases">
        <title>Pangenome analysis of Batrachochytrium dendrobatidis and related Chytrids.</title>
        <authorList>
            <person name="Yacoub M.N."/>
            <person name="Stajich J.E."/>
            <person name="James T.Y."/>
        </authorList>
    </citation>
    <scope>NUCLEOTIDE SEQUENCE [LARGE SCALE GENOMIC DNA]</scope>
    <source>
        <strain evidence="3 4">JEL0888</strain>
    </source>
</reference>
<feature type="compositionally biased region" description="Basic and acidic residues" evidence="1">
    <location>
        <begin position="116"/>
        <end position="125"/>
    </location>
</feature>
<name>A0ABR4NEF6_9FUNG</name>
<comment type="caution">
    <text evidence="3">The sequence shown here is derived from an EMBL/GenBank/DDBJ whole genome shotgun (WGS) entry which is preliminary data.</text>
</comment>
<dbReference type="EMBL" id="JADGIZ020000008">
    <property type="protein sequence ID" value="KAL2917906.1"/>
    <property type="molecule type" value="Genomic_DNA"/>
</dbReference>
<feature type="domain" description="DUF4604" evidence="2">
    <location>
        <begin position="12"/>
        <end position="193"/>
    </location>
</feature>
<dbReference type="Pfam" id="PF15377">
    <property type="entry name" value="DUF4604"/>
    <property type="match status" value="1"/>
</dbReference>
<feature type="compositionally biased region" description="Acidic residues" evidence="1">
    <location>
        <begin position="61"/>
        <end position="76"/>
    </location>
</feature>
<dbReference type="Proteomes" id="UP001527925">
    <property type="component" value="Unassembled WGS sequence"/>
</dbReference>
<evidence type="ECO:0000313" key="3">
    <source>
        <dbReference type="EMBL" id="KAL2917906.1"/>
    </source>
</evidence>
<gene>
    <name evidence="3" type="ORF">HK105_202319</name>
</gene>
<feature type="compositionally biased region" description="Low complexity" evidence="1">
    <location>
        <begin position="156"/>
        <end position="172"/>
    </location>
</feature>
<dbReference type="InterPro" id="IPR027911">
    <property type="entry name" value="DUF4604"/>
</dbReference>
<evidence type="ECO:0000313" key="4">
    <source>
        <dbReference type="Proteomes" id="UP001527925"/>
    </source>
</evidence>
<keyword evidence="4" id="KW-1185">Reference proteome</keyword>
<accession>A0ABR4NEF6</accession>